<proteinExistence type="predicted"/>
<accession>A0ACD4DHX1</accession>
<evidence type="ECO:0000313" key="1">
    <source>
        <dbReference type="EMBL" id="UYP19628.1"/>
    </source>
</evidence>
<keyword evidence="2" id="KW-1185">Reference proteome</keyword>
<keyword evidence="1" id="KW-0560">Oxidoreductase</keyword>
<dbReference type="EC" id="1.2.1.-" evidence="1"/>
<protein>
    <submittedName>
        <fullName evidence="1">Aldehyde dehydrogenase</fullName>
        <ecNumber evidence="1">1.2.1.-</ecNumber>
    </submittedName>
</protein>
<organism evidence="1 2">
    <name type="scientific">Rhodococcus sacchari</name>
    <dbReference type="NCBI Taxonomy" id="2962047"/>
    <lineage>
        <taxon>Bacteria</taxon>
        <taxon>Bacillati</taxon>
        <taxon>Actinomycetota</taxon>
        <taxon>Actinomycetes</taxon>
        <taxon>Mycobacteriales</taxon>
        <taxon>Nocardiaceae</taxon>
        <taxon>Rhodococcus</taxon>
    </lineage>
</organism>
<evidence type="ECO:0000313" key="2">
    <source>
        <dbReference type="Proteomes" id="UP001156484"/>
    </source>
</evidence>
<gene>
    <name evidence="1" type="ORF">OED52_03425</name>
</gene>
<name>A0ACD4DHX1_9NOCA</name>
<sequence>MTLRPTDSSTLLIDGKLVPGSGGTFAVTDPSNEELLGYAAEGTAADMDAAIAAARRAFDDTDWSRDHAFRARCLRQLRDALREHIEELREITIAEVGAPRFLTSAAHLEGPIDDLLYFADLAENYEWRQDLGNAAPMGIPTHRYLLKEAVGVVGAITPWNFPHQINFAKLGPALAAGSTVVLKPAPDTPWCAALVGRIAAEETDIPPGVLNIVTSSDHALGAQLSEDPRVDLISFTGSTATGRAVMRAASGTLKKVFLELGGKSAFLVLDDADLRSACSMAAFTVCTHAGQGCAITTRLVVPRERYDEAVALTAKSMSGIRPDDPRDPGTVCGPLISEKQRQRVEGYIRLAVEEGGTIVTGGGRPAEHDRGFYVEPTLITGLDNTARAAQEEIFGPVLVILPHDGDDDAVRIANDSPYGLSGAVYGTDPDRIAKVVAGVRTGTLGVNGGIWYAADAPFGGYKQSGIGREMGVAGFEEYLETKLVAEPATS</sequence>
<dbReference type="EMBL" id="CP107551">
    <property type="protein sequence ID" value="UYP19628.1"/>
    <property type="molecule type" value="Genomic_DNA"/>
</dbReference>
<dbReference type="Proteomes" id="UP001156484">
    <property type="component" value="Chromosome"/>
</dbReference>
<reference evidence="1" key="1">
    <citation type="submission" date="2022-10" db="EMBL/GenBank/DDBJ databases">
        <title>Rhodococcus ferula Z13 complete genome.</title>
        <authorList>
            <person name="Long X."/>
            <person name="Zang M."/>
        </authorList>
    </citation>
    <scope>NUCLEOTIDE SEQUENCE</scope>
    <source>
        <strain evidence="1">Z13</strain>
    </source>
</reference>